<dbReference type="GO" id="GO:0002098">
    <property type="term" value="P:tRNA wobble uridine modification"/>
    <property type="evidence" value="ECO:0007669"/>
    <property type="project" value="TreeGrafter"/>
</dbReference>
<keyword evidence="5" id="KW-1185">Reference proteome</keyword>
<dbReference type="PANTHER" id="PTHR13069:SF21">
    <property type="entry name" value="ALKYLATED DNA REPAIR PROTEIN ALKB HOMOLOG 8"/>
    <property type="match status" value="1"/>
</dbReference>
<dbReference type="AlphaFoldDB" id="A0A4P9YTW3"/>
<dbReference type="Proteomes" id="UP000278143">
    <property type="component" value="Unassembled WGS sequence"/>
</dbReference>
<dbReference type="InterPro" id="IPR029063">
    <property type="entry name" value="SAM-dependent_MTases_sf"/>
</dbReference>
<name>A0A4P9YTW3_9FUNG</name>
<organism evidence="4 5">
    <name type="scientific">Syncephalis pseudoplumigaleata</name>
    <dbReference type="NCBI Taxonomy" id="1712513"/>
    <lineage>
        <taxon>Eukaryota</taxon>
        <taxon>Fungi</taxon>
        <taxon>Fungi incertae sedis</taxon>
        <taxon>Zoopagomycota</taxon>
        <taxon>Zoopagomycotina</taxon>
        <taxon>Zoopagomycetes</taxon>
        <taxon>Zoopagales</taxon>
        <taxon>Piptocephalidaceae</taxon>
        <taxon>Syncephalis</taxon>
    </lineage>
</organism>
<dbReference type="Pfam" id="PF08241">
    <property type="entry name" value="Methyltransf_11"/>
    <property type="match status" value="1"/>
</dbReference>
<keyword evidence="2 4" id="KW-0808">Transferase</keyword>
<feature type="domain" description="Methyltransferase type 11" evidence="3">
    <location>
        <begin position="59"/>
        <end position="149"/>
    </location>
</feature>
<evidence type="ECO:0000256" key="1">
    <source>
        <dbReference type="ARBA" id="ARBA00022603"/>
    </source>
</evidence>
<dbReference type="Gene3D" id="3.40.50.150">
    <property type="entry name" value="Vaccinia Virus protein VP39"/>
    <property type="match status" value="1"/>
</dbReference>
<accession>A0A4P9YTW3</accession>
<sequence>MPDPIPVDSQLALDAEEKEERYVHQVYEAIAGHFSQTRYKPWPVVEQFVQALPKGAVGVDVGCGNGKYLGLRPDIYTIGSDRCASLVAIAGERGHEVMCCDNLSLPYASERFDFALSIAVIHHFTSPERRAAAIEELLRVLKPGGQLLIFVWAMEQQGRRKFDPAHPDVFVPWVTRANQLPKPQREEDAPATTEAAGEGEERVYQRYYHLFVQGELDALVESLPHTRIVQSGYDRDNWYLVVAKEDAA</sequence>
<evidence type="ECO:0000313" key="4">
    <source>
        <dbReference type="EMBL" id="RKP22611.1"/>
    </source>
</evidence>
<evidence type="ECO:0000259" key="3">
    <source>
        <dbReference type="Pfam" id="PF08241"/>
    </source>
</evidence>
<dbReference type="InterPro" id="IPR013216">
    <property type="entry name" value="Methyltransf_11"/>
</dbReference>
<dbReference type="PANTHER" id="PTHR13069">
    <property type="entry name" value="ALKYLATED DNA REPAIR PROTEIN ALKB HOMOLOG 8"/>
    <property type="match status" value="1"/>
</dbReference>
<dbReference type="GO" id="GO:0005634">
    <property type="term" value="C:nucleus"/>
    <property type="evidence" value="ECO:0007669"/>
    <property type="project" value="TreeGrafter"/>
</dbReference>
<gene>
    <name evidence="4" type="ORF">SYNPS1DRAFT_19863</name>
</gene>
<evidence type="ECO:0000256" key="2">
    <source>
        <dbReference type="ARBA" id="ARBA00022679"/>
    </source>
</evidence>
<dbReference type="CDD" id="cd02440">
    <property type="entry name" value="AdoMet_MTases"/>
    <property type="match status" value="1"/>
</dbReference>
<dbReference type="GO" id="GO:0008757">
    <property type="term" value="F:S-adenosylmethionine-dependent methyltransferase activity"/>
    <property type="evidence" value="ECO:0007669"/>
    <property type="project" value="InterPro"/>
</dbReference>
<dbReference type="EMBL" id="KZ991899">
    <property type="protein sequence ID" value="RKP22611.1"/>
    <property type="molecule type" value="Genomic_DNA"/>
</dbReference>
<protein>
    <submittedName>
        <fullName evidence="4">S-adenosyl-L-methionine-dependent methyltransferase</fullName>
    </submittedName>
</protein>
<dbReference type="OrthoDB" id="271595at2759"/>
<dbReference type="SUPFAM" id="SSF53335">
    <property type="entry name" value="S-adenosyl-L-methionine-dependent methyltransferases"/>
    <property type="match status" value="1"/>
</dbReference>
<dbReference type="FunFam" id="3.40.50.150:FF:000195">
    <property type="entry name" value="Methyltransferase domain containing protein"/>
    <property type="match status" value="1"/>
</dbReference>
<dbReference type="GO" id="GO:0106335">
    <property type="term" value="F:tRNA (5-carboxymethyluridine(34)-5-O)-methyltransferase activity"/>
    <property type="evidence" value="ECO:0007669"/>
    <property type="project" value="TreeGrafter"/>
</dbReference>
<reference evidence="5" key="1">
    <citation type="journal article" date="2018" name="Nat. Microbiol.">
        <title>Leveraging single-cell genomics to expand the fungal tree of life.</title>
        <authorList>
            <person name="Ahrendt S.R."/>
            <person name="Quandt C.A."/>
            <person name="Ciobanu D."/>
            <person name="Clum A."/>
            <person name="Salamov A."/>
            <person name="Andreopoulos B."/>
            <person name="Cheng J.F."/>
            <person name="Woyke T."/>
            <person name="Pelin A."/>
            <person name="Henrissat B."/>
            <person name="Reynolds N.K."/>
            <person name="Benny G.L."/>
            <person name="Smith M.E."/>
            <person name="James T.Y."/>
            <person name="Grigoriev I.V."/>
        </authorList>
    </citation>
    <scope>NUCLEOTIDE SEQUENCE [LARGE SCALE GENOMIC DNA]</scope>
    <source>
        <strain evidence="5">Benny S71-1</strain>
    </source>
</reference>
<dbReference type="GO" id="GO:0005737">
    <property type="term" value="C:cytoplasm"/>
    <property type="evidence" value="ECO:0007669"/>
    <property type="project" value="TreeGrafter"/>
</dbReference>
<dbReference type="GO" id="GO:0000049">
    <property type="term" value="F:tRNA binding"/>
    <property type="evidence" value="ECO:0007669"/>
    <property type="project" value="TreeGrafter"/>
</dbReference>
<dbReference type="InterPro" id="IPR051422">
    <property type="entry name" value="AlkB_tRNA_MeTrf/Diox"/>
</dbReference>
<evidence type="ECO:0000313" key="5">
    <source>
        <dbReference type="Proteomes" id="UP000278143"/>
    </source>
</evidence>
<keyword evidence="1 4" id="KW-0489">Methyltransferase</keyword>
<proteinExistence type="predicted"/>
<dbReference type="GO" id="GO:0030488">
    <property type="term" value="P:tRNA methylation"/>
    <property type="evidence" value="ECO:0007669"/>
    <property type="project" value="TreeGrafter"/>
</dbReference>